<dbReference type="AlphaFoldDB" id="A0A397H026"/>
<dbReference type="EMBL" id="PQFF01000376">
    <property type="protein sequence ID" value="RHZ54643.1"/>
    <property type="molecule type" value="Genomic_DNA"/>
</dbReference>
<dbReference type="OrthoDB" id="2368279at2759"/>
<dbReference type="Proteomes" id="UP000266861">
    <property type="component" value="Unassembled WGS sequence"/>
</dbReference>
<keyword evidence="2" id="KW-1185">Reference proteome</keyword>
<comment type="caution">
    <text evidence="1">The sequence shown here is derived from an EMBL/GenBank/DDBJ whole genome shotgun (WGS) entry which is preliminary data.</text>
</comment>
<evidence type="ECO:0000313" key="1">
    <source>
        <dbReference type="EMBL" id="RHZ54643.1"/>
    </source>
</evidence>
<protein>
    <submittedName>
        <fullName evidence="1">Uncharacterized protein</fullName>
    </submittedName>
</protein>
<reference evidence="1 2" key="1">
    <citation type="submission" date="2018-08" db="EMBL/GenBank/DDBJ databases">
        <title>Genome and evolution of the arbuscular mycorrhizal fungus Diversispora epigaea (formerly Glomus versiforme) and its bacterial endosymbionts.</title>
        <authorList>
            <person name="Sun X."/>
            <person name="Fei Z."/>
            <person name="Harrison M."/>
        </authorList>
    </citation>
    <scope>NUCLEOTIDE SEQUENCE [LARGE SCALE GENOMIC DNA]</scope>
    <source>
        <strain evidence="1 2">IT104</strain>
    </source>
</reference>
<evidence type="ECO:0000313" key="2">
    <source>
        <dbReference type="Proteomes" id="UP000266861"/>
    </source>
</evidence>
<accession>A0A397H026</accession>
<sequence length="284" mass="33236">MDIVDDKFQTCGADSKKRLCELIAKSYSIFICEKYFINNGEHLYIKPGKGKKLSNCDKQHVNDSSEQLKMIGQWLITIGKSNENKLQNLTLFTIAPSIFQILENISLKKYLSIPSLFHLRIAFQLKNINIDTISMKELNENYCKNLEKEFANKLWNSRKELEKFLWFSQVLTSLTRKPKMAMYLTDFFSVLKITSHKKKRMNNTDPRKRLQQNPNIWNLAVIDNIDFKQKTFTYGNIFDTTRETSHTIIRMTFQTKLPNPINKTKNDEKKLISDQVFGLNNTAI</sequence>
<name>A0A397H026_9GLOM</name>
<organism evidence="1 2">
    <name type="scientific">Diversispora epigaea</name>
    <dbReference type="NCBI Taxonomy" id="1348612"/>
    <lineage>
        <taxon>Eukaryota</taxon>
        <taxon>Fungi</taxon>
        <taxon>Fungi incertae sedis</taxon>
        <taxon>Mucoromycota</taxon>
        <taxon>Glomeromycotina</taxon>
        <taxon>Glomeromycetes</taxon>
        <taxon>Diversisporales</taxon>
        <taxon>Diversisporaceae</taxon>
        <taxon>Diversispora</taxon>
    </lineage>
</organism>
<proteinExistence type="predicted"/>
<gene>
    <name evidence="1" type="ORF">Glove_425g15</name>
</gene>